<dbReference type="Proteomes" id="UP001168821">
    <property type="component" value="Unassembled WGS sequence"/>
</dbReference>
<gene>
    <name evidence="1" type="ORF">Zmor_027772</name>
</gene>
<evidence type="ECO:0000313" key="2">
    <source>
        <dbReference type="Proteomes" id="UP001168821"/>
    </source>
</evidence>
<evidence type="ECO:0000313" key="1">
    <source>
        <dbReference type="EMBL" id="KAJ3641258.1"/>
    </source>
</evidence>
<dbReference type="EMBL" id="JALNTZ010000009">
    <property type="protein sequence ID" value="KAJ3641258.1"/>
    <property type="molecule type" value="Genomic_DNA"/>
</dbReference>
<proteinExistence type="predicted"/>
<accession>A0AA38M2D5</accession>
<organism evidence="1 2">
    <name type="scientific">Zophobas morio</name>
    <dbReference type="NCBI Taxonomy" id="2755281"/>
    <lineage>
        <taxon>Eukaryota</taxon>
        <taxon>Metazoa</taxon>
        <taxon>Ecdysozoa</taxon>
        <taxon>Arthropoda</taxon>
        <taxon>Hexapoda</taxon>
        <taxon>Insecta</taxon>
        <taxon>Pterygota</taxon>
        <taxon>Neoptera</taxon>
        <taxon>Endopterygota</taxon>
        <taxon>Coleoptera</taxon>
        <taxon>Polyphaga</taxon>
        <taxon>Cucujiformia</taxon>
        <taxon>Tenebrionidae</taxon>
        <taxon>Zophobas</taxon>
    </lineage>
</organism>
<reference evidence="1" key="1">
    <citation type="journal article" date="2023" name="G3 (Bethesda)">
        <title>Whole genome assemblies of Zophobas morio and Tenebrio molitor.</title>
        <authorList>
            <person name="Kaur S."/>
            <person name="Stinson S.A."/>
            <person name="diCenzo G.C."/>
        </authorList>
    </citation>
    <scope>NUCLEOTIDE SEQUENCE</scope>
    <source>
        <strain evidence="1">QUZm001</strain>
    </source>
</reference>
<sequence length="140" mass="16233">MESGLIFHDKFFSIERSVANCNLLIYLPSSFRISWKTLPELPNSFRYTRALAGCIGLELFHLVFIRVSSVKFGRLGSLKFSSLSTVRWFNDMQPIWSFALCGIRRRTNQYSSKRLLSRHNPSYQICPKRLLVVIDGDSHK</sequence>
<dbReference type="AlphaFoldDB" id="A0AA38M2D5"/>
<name>A0AA38M2D5_9CUCU</name>
<protein>
    <submittedName>
        <fullName evidence="1">Uncharacterized protein</fullName>
    </submittedName>
</protein>
<keyword evidence="2" id="KW-1185">Reference proteome</keyword>
<comment type="caution">
    <text evidence="1">The sequence shown here is derived from an EMBL/GenBank/DDBJ whole genome shotgun (WGS) entry which is preliminary data.</text>
</comment>